<evidence type="ECO:0000313" key="4">
    <source>
        <dbReference type="Proteomes" id="UP000243459"/>
    </source>
</evidence>
<dbReference type="Proteomes" id="UP000243459">
    <property type="component" value="Chromosome 7"/>
</dbReference>
<evidence type="ECO:0000259" key="2">
    <source>
        <dbReference type="PROSITE" id="PS51742"/>
    </source>
</evidence>
<evidence type="ECO:0000313" key="3">
    <source>
        <dbReference type="EMBL" id="ONK62197.1"/>
    </source>
</evidence>
<evidence type="ECO:0000256" key="1">
    <source>
        <dbReference type="SAM" id="MobiDB-lite"/>
    </source>
</evidence>
<dbReference type="Gramene" id="ONK62197">
    <property type="protein sequence ID" value="ONK62197"/>
    <property type="gene ID" value="A4U43_C07F1380"/>
</dbReference>
<dbReference type="InterPro" id="IPR014476">
    <property type="entry name" value="AHL15-29"/>
</dbReference>
<reference evidence="4" key="1">
    <citation type="journal article" date="2017" name="Nat. Commun.">
        <title>The asparagus genome sheds light on the origin and evolution of a young Y chromosome.</title>
        <authorList>
            <person name="Harkess A."/>
            <person name="Zhou J."/>
            <person name="Xu C."/>
            <person name="Bowers J.E."/>
            <person name="Van der Hulst R."/>
            <person name="Ayyampalayam S."/>
            <person name="Mercati F."/>
            <person name="Riccardi P."/>
            <person name="McKain M.R."/>
            <person name="Kakrana A."/>
            <person name="Tang H."/>
            <person name="Ray J."/>
            <person name="Groenendijk J."/>
            <person name="Arikit S."/>
            <person name="Mathioni S.M."/>
            <person name="Nakano M."/>
            <person name="Shan H."/>
            <person name="Telgmann-Rauber A."/>
            <person name="Kanno A."/>
            <person name="Yue Z."/>
            <person name="Chen H."/>
            <person name="Li W."/>
            <person name="Chen Y."/>
            <person name="Xu X."/>
            <person name="Zhang Y."/>
            <person name="Luo S."/>
            <person name="Chen H."/>
            <person name="Gao J."/>
            <person name="Mao Z."/>
            <person name="Pires J.C."/>
            <person name="Luo M."/>
            <person name="Kudrna D."/>
            <person name="Wing R.A."/>
            <person name="Meyers B.C."/>
            <person name="Yi K."/>
            <person name="Kong H."/>
            <person name="Lavrijsen P."/>
            <person name="Sunseri F."/>
            <person name="Falavigna A."/>
            <person name="Ye Y."/>
            <person name="Leebens-Mack J.H."/>
            <person name="Chen G."/>
        </authorList>
    </citation>
    <scope>NUCLEOTIDE SEQUENCE [LARGE SCALE GENOMIC DNA]</scope>
    <source>
        <strain evidence="4">cv. DH0086</strain>
    </source>
</reference>
<dbReference type="AlphaFoldDB" id="A0A5P1EAG2"/>
<feature type="region of interest" description="Disordered" evidence="1">
    <location>
        <begin position="146"/>
        <end position="167"/>
    </location>
</feature>
<feature type="region of interest" description="Disordered" evidence="1">
    <location>
        <begin position="17"/>
        <end position="54"/>
    </location>
</feature>
<feature type="domain" description="PPC" evidence="2">
    <location>
        <begin position="53"/>
        <end position="203"/>
    </location>
</feature>
<organism evidence="3 4">
    <name type="scientific">Asparagus officinalis</name>
    <name type="common">Garden asparagus</name>
    <dbReference type="NCBI Taxonomy" id="4686"/>
    <lineage>
        <taxon>Eukaryota</taxon>
        <taxon>Viridiplantae</taxon>
        <taxon>Streptophyta</taxon>
        <taxon>Embryophyta</taxon>
        <taxon>Tracheophyta</taxon>
        <taxon>Spermatophyta</taxon>
        <taxon>Magnoliopsida</taxon>
        <taxon>Liliopsida</taxon>
        <taxon>Asparagales</taxon>
        <taxon>Asparagaceae</taxon>
        <taxon>Asparagoideae</taxon>
        <taxon>Asparagus</taxon>
    </lineage>
</organism>
<dbReference type="PANTHER" id="PTHR31100:SF49">
    <property type="entry name" value="PROTEIN, PUTATIVE, EXPRESSED-RELATED"/>
    <property type="match status" value="1"/>
</dbReference>
<dbReference type="PROSITE" id="PS51742">
    <property type="entry name" value="PPC"/>
    <property type="match status" value="1"/>
</dbReference>
<dbReference type="GO" id="GO:0005634">
    <property type="term" value="C:nucleus"/>
    <property type="evidence" value="ECO:0007669"/>
    <property type="project" value="TreeGrafter"/>
</dbReference>
<protein>
    <recommendedName>
        <fullName evidence="2">PPC domain-containing protein</fullName>
    </recommendedName>
</protein>
<name>A0A5P1EAG2_ASPOF</name>
<dbReference type="PANTHER" id="PTHR31100">
    <property type="entry name" value="AT-HOOK MOTIF NUCLEAR-LOCALIZED PROTEIN 15"/>
    <property type="match status" value="1"/>
</dbReference>
<dbReference type="SUPFAM" id="SSF117856">
    <property type="entry name" value="AF0104/ALDC/Ptd012-like"/>
    <property type="match status" value="1"/>
</dbReference>
<feature type="compositionally biased region" description="Basic residues" evidence="1">
    <location>
        <begin position="28"/>
        <end position="38"/>
    </location>
</feature>
<gene>
    <name evidence="3" type="ORF">A4U43_C07F1380</name>
</gene>
<proteinExistence type="predicted"/>
<dbReference type="GO" id="GO:0003700">
    <property type="term" value="F:DNA-binding transcription factor activity"/>
    <property type="evidence" value="ECO:0007669"/>
    <property type="project" value="TreeGrafter"/>
</dbReference>
<dbReference type="InterPro" id="IPR005175">
    <property type="entry name" value="PPC_dom"/>
</dbReference>
<dbReference type="EMBL" id="CM007387">
    <property type="protein sequence ID" value="ONK62197.1"/>
    <property type="molecule type" value="Genomic_DNA"/>
</dbReference>
<dbReference type="GO" id="GO:0003680">
    <property type="term" value="F:minor groove of adenine-thymine-rich DNA binding"/>
    <property type="evidence" value="ECO:0007669"/>
    <property type="project" value="InterPro"/>
</dbReference>
<keyword evidence="4" id="KW-1185">Reference proteome</keyword>
<accession>A0A5P1EAG2</accession>
<sequence length="212" mass="22108">MEMEQVERQSLAVSSIGVVLLPNVQTPRSRKPRGRPRAARTSPAPDPHHPRVPNASRSHVLEIASGADIVDAVDSFSRRRQRGVSVLSGTGVVATCPPAGGPPGPSSGSTAPLRDPVAVRAFLPAPPAAEAAAGLTVYSRGAGRWWGERRRGTGGGGAGDGDRGDVRERDVREAADAGGGEVVGPMGCRVGGGHGDWSRWRLPCLIWRRPAS</sequence>